<dbReference type="EMBL" id="CP049742">
    <property type="protein sequence ID" value="QPC45519.1"/>
    <property type="molecule type" value="Genomic_DNA"/>
</dbReference>
<dbReference type="PANTHER" id="PTHR33514">
    <property type="entry name" value="PROTEIN ABCI12, CHLOROPLASTIC"/>
    <property type="match status" value="1"/>
</dbReference>
<feature type="transmembrane region" description="Helical" evidence="5">
    <location>
        <begin position="101"/>
        <end position="122"/>
    </location>
</feature>
<sequence length="248" mass="28455">MQNYLYHVNPLVKMGMIVVLIFWLTTKFSIYEPLIVCIFAIGLTWILGKIDGKRWLLSFLPFLFVCVIYIWNALLFPSQQLKTSGEVLMEWGFVIVTTKSLTYALSLGLRVLAFTSLSLLFIHTTKPENLILSMVQHGKLSPKIAYSILAGYQFLPSMKEEFFLIQQANMVRGVPKARSIRGKILEMKRYAIPMMANAIRKAEQTAFAMEARGFTGNREGRTYYHWVPFSWRDPLFVALLTIPIVVSL</sequence>
<dbReference type="RefSeq" id="WP_239673021.1">
    <property type="nucleotide sequence ID" value="NZ_CP049742.1"/>
</dbReference>
<comment type="subcellular location">
    <subcellularLocation>
        <location evidence="1">Membrane</location>
        <topology evidence="1">Multi-pass membrane protein</topology>
    </subcellularLocation>
</comment>
<keyword evidence="3 5" id="KW-1133">Transmembrane helix</keyword>
<evidence type="ECO:0000313" key="6">
    <source>
        <dbReference type="EMBL" id="QPC45519.1"/>
    </source>
</evidence>
<feature type="transmembrane region" description="Helical" evidence="5">
    <location>
        <begin position="55"/>
        <end position="74"/>
    </location>
</feature>
<feature type="transmembrane region" description="Helical" evidence="5">
    <location>
        <begin position="30"/>
        <end position="48"/>
    </location>
</feature>
<dbReference type="KEGG" id="mcui:G8O30_00270"/>
<keyword evidence="2 5" id="KW-0812">Transmembrane</keyword>
<evidence type="ECO:0000313" key="7">
    <source>
        <dbReference type="Proteomes" id="UP000593626"/>
    </source>
</evidence>
<protein>
    <submittedName>
        <fullName evidence="6">Energy-coupling factor transporter transmembrane protein EcfT</fullName>
    </submittedName>
</protein>
<accession>A0A7S8C8T9</accession>
<dbReference type="AlphaFoldDB" id="A0A7S8C8T9"/>
<evidence type="ECO:0000256" key="1">
    <source>
        <dbReference type="ARBA" id="ARBA00004141"/>
    </source>
</evidence>
<feature type="transmembrane region" description="Helical" evidence="5">
    <location>
        <begin position="7"/>
        <end position="24"/>
    </location>
</feature>
<dbReference type="GO" id="GO:0005886">
    <property type="term" value="C:plasma membrane"/>
    <property type="evidence" value="ECO:0007669"/>
    <property type="project" value="UniProtKB-ARBA"/>
</dbReference>
<evidence type="ECO:0000256" key="4">
    <source>
        <dbReference type="ARBA" id="ARBA00023136"/>
    </source>
</evidence>
<keyword evidence="7" id="KW-1185">Reference proteome</keyword>
<evidence type="ECO:0000256" key="2">
    <source>
        <dbReference type="ARBA" id="ARBA00022692"/>
    </source>
</evidence>
<gene>
    <name evidence="6" type="ORF">G8O30_00270</name>
</gene>
<name>A0A7S8C8T9_9BACI</name>
<organism evidence="6 7">
    <name type="scientific">Mangrovibacillus cuniculi</name>
    <dbReference type="NCBI Taxonomy" id="2593652"/>
    <lineage>
        <taxon>Bacteria</taxon>
        <taxon>Bacillati</taxon>
        <taxon>Bacillota</taxon>
        <taxon>Bacilli</taxon>
        <taxon>Bacillales</taxon>
        <taxon>Bacillaceae</taxon>
        <taxon>Mangrovibacillus</taxon>
    </lineage>
</organism>
<reference evidence="6 7" key="1">
    <citation type="submission" date="2019-07" db="EMBL/GenBank/DDBJ databases">
        <title>Genome sequence of 2 isolates from Red Sea Mangroves.</title>
        <authorList>
            <person name="Sefrji F."/>
            <person name="Michoud G."/>
            <person name="Merlino G."/>
            <person name="Daffonchio D."/>
        </authorList>
    </citation>
    <scope>NUCLEOTIDE SEQUENCE [LARGE SCALE GENOMIC DNA]</scope>
    <source>
        <strain evidence="6 7">R1DC41</strain>
    </source>
</reference>
<dbReference type="PANTHER" id="PTHR33514:SF13">
    <property type="entry name" value="PROTEIN ABCI12, CHLOROPLASTIC"/>
    <property type="match status" value="1"/>
</dbReference>
<dbReference type="Pfam" id="PF02361">
    <property type="entry name" value="CbiQ"/>
    <property type="match status" value="1"/>
</dbReference>
<evidence type="ECO:0000256" key="3">
    <source>
        <dbReference type="ARBA" id="ARBA00022989"/>
    </source>
</evidence>
<keyword evidence="4 5" id="KW-0472">Membrane</keyword>
<dbReference type="InterPro" id="IPR003339">
    <property type="entry name" value="ABC/ECF_trnsptr_transmembrane"/>
</dbReference>
<evidence type="ECO:0000256" key="5">
    <source>
        <dbReference type="SAM" id="Phobius"/>
    </source>
</evidence>
<proteinExistence type="predicted"/>
<dbReference type="Proteomes" id="UP000593626">
    <property type="component" value="Chromosome"/>
</dbReference>
<dbReference type="CDD" id="cd16914">
    <property type="entry name" value="EcfT"/>
    <property type="match status" value="1"/>
</dbReference>